<evidence type="ECO:0000313" key="2">
    <source>
        <dbReference type="Proteomes" id="UP001437256"/>
    </source>
</evidence>
<accession>A0ABR2Z6E1</accession>
<proteinExistence type="predicted"/>
<dbReference type="Proteomes" id="UP001437256">
    <property type="component" value="Unassembled WGS sequence"/>
</dbReference>
<sequence>MAYRKPIAPKDKVLCKLCRRPYTPGGPMKAHNKKCLADHQEAKNVRLQQKGRPQVPQSDMQYPDSFDMSYNPSDDFVQEGSSTPIHAELLGQSRPMSDEIKVEYHPASQCPTERKAFDEFGKHEVKNLELTTGQTTTFLCLLEKAYQGSEVQMQTYDHVQVMWNAAADRSTRFQHTEITVSLNKNVE</sequence>
<gene>
    <name evidence="1" type="ORF">AAF712_016169</name>
</gene>
<name>A0ABR2Z6E1_9AGAR</name>
<keyword evidence="2" id="KW-1185">Reference proteome</keyword>
<organism evidence="1 2">
    <name type="scientific">Marasmius tenuissimus</name>
    <dbReference type="NCBI Taxonomy" id="585030"/>
    <lineage>
        <taxon>Eukaryota</taxon>
        <taxon>Fungi</taxon>
        <taxon>Dikarya</taxon>
        <taxon>Basidiomycota</taxon>
        <taxon>Agaricomycotina</taxon>
        <taxon>Agaricomycetes</taxon>
        <taxon>Agaricomycetidae</taxon>
        <taxon>Agaricales</taxon>
        <taxon>Marasmiineae</taxon>
        <taxon>Marasmiaceae</taxon>
        <taxon>Marasmius</taxon>
    </lineage>
</organism>
<reference evidence="1 2" key="1">
    <citation type="submission" date="2024-05" db="EMBL/GenBank/DDBJ databases">
        <title>A draft genome resource for the thread blight pathogen Marasmius tenuissimus strain MS-2.</title>
        <authorList>
            <person name="Yulfo-Soto G.E."/>
            <person name="Baruah I.K."/>
            <person name="Amoako-Attah I."/>
            <person name="Bukari Y."/>
            <person name="Meinhardt L.W."/>
            <person name="Bailey B.A."/>
            <person name="Cohen S.P."/>
        </authorList>
    </citation>
    <scope>NUCLEOTIDE SEQUENCE [LARGE SCALE GENOMIC DNA]</scope>
    <source>
        <strain evidence="1 2">MS-2</strain>
    </source>
</reference>
<comment type="caution">
    <text evidence="1">The sequence shown here is derived from an EMBL/GenBank/DDBJ whole genome shotgun (WGS) entry which is preliminary data.</text>
</comment>
<evidence type="ECO:0000313" key="1">
    <source>
        <dbReference type="EMBL" id="KAL0057201.1"/>
    </source>
</evidence>
<protein>
    <submittedName>
        <fullName evidence="1">Uncharacterized protein</fullName>
    </submittedName>
</protein>
<dbReference type="EMBL" id="JBBXMP010000635">
    <property type="protein sequence ID" value="KAL0057201.1"/>
    <property type="molecule type" value="Genomic_DNA"/>
</dbReference>